<keyword evidence="4 8" id="KW-0812">Transmembrane</keyword>
<gene>
    <name evidence="9" type="ORF">GCM10025883_13190</name>
</gene>
<feature type="region of interest" description="Disordered" evidence="7">
    <location>
        <begin position="116"/>
        <end position="158"/>
    </location>
</feature>
<dbReference type="EMBL" id="BSUO01000001">
    <property type="protein sequence ID" value="GMA39274.1"/>
    <property type="molecule type" value="Genomic_DNA"/>
</dbReference>
<feature type="compositionally biased region" description="Basic and acidic residues" evidence="7">
    <location>
        <begin position="148"/>
        <end position="158"/>
    </location>
</feature>
<dbReference type="PANTHER" id="PTHR34583:SF2">
    <property type="entry name" value="ANTIPORTER SUBUNIT MNHC2-RELATED"/>
    <property type="match status" value="1"/>
</dbReference>
<evidence type="ECO:0000256" key="4">
    <source>
        <dbReference type="ARBA" id="ARBA00022692"/>
    </source>
</evidence>
<protein>
    <recommendedName>
        <fullName evidence="11">Multisubunit sodium/proton antiporter, MrpC subunit</fullName>
    </recommendedName>
</protein>
<comment type="similarity">
    <text evidence="2">Belongs to the CPA3 antiporters (TC 2.A.63) subunit C family.</text>
</comment>
<evidence type="ECO:0000256" key="1">
    <source>
        <dbReference type="ARBA" id="ARBA00004651"/>
    </source>
</evidence>
<accession>A0ABQ6IP84</accession>
<reference evidence="10" key="1">
    <citation type="journal article" date="2019" name="Int. J. Syst. Evol. Microbiol.">
        <title>The Global Catalogue of Microorganisms (GCM) 10K type strain sequencing project: providing services to taxonomists for standard genome sequencing and annotation.</title>
        <authorList>
            <consortium name="The Broad Institute Genomics Platform"/>
            <consortium name="The Broad Institute Genome Sequencing Center for Infectious Disease"/>
            <person name="Wu L."/>
            <person name="Ma J."/>
        </authorList>
    </citation>
    <scope>NUCLEOTIDE SEQUENCE [LARGE SCALE GENOMIC DNA]</scope>
    <source>
        <strain evidence="10">NBRC 113072</strain>
    </source>
</reference>
<evidence type="ECO:0000256" key="3">
    <source>
        <dbReference type="ARBA" id="ARBA00022475"/>
    </source>
</evidence>
<feature type="transmembrane region" description="Helical" evidence="8">
    <location>
        <begin position="70"/>
        <end position="93"/>
    </location>
</feature>
<feature type="transmembrane region" description="Helical" evidence="8">
    <location>
        <begin position="6"/>
        <end position="24"/>
    </location>
</feature>
<keyword evidence="10" id="KW-1185">Reference proteome</keyword>
<dbReference type="NCBIfam" id="NF005929">
    <property type="entry name" value="PRK07946.1"/>
    <property type="match status" value="1"/>
</dbReference>
<evidence type="ECO:0000313" key="9">
    <source>
        <dbReference type="EMBL" id="GMA39274.1"/>
    </source>
</evidence>
<keyword evidence="3" id="KW-1003">Cell membrane</keyword>
<dbReference type="Pfam" id="PF00420">
    <property type="entry name" value="Oxidored_q2"/>
    <property type="match status" value="1"/>
</dbReference>
<comment type="caution">
    <text evidence="9">The sequence shown here is derived from an EMBL/GenBank/DDBJ whole genome shotgun (WGS) entry which is preliminary data.</text>
</comment>
<evidence type="ECO:0000256" key="6">
    <source>
        <dbReference type="ARBA" id="ARBA00023136"/>
    </source>
</evidence>
<keyword evidence="5 8" id="KW-1133">Transmembrane helix</keyword>
<keyword evidence="6 8" id="KW-0472">Membrane</keyword>
<evidence type="ECO:0000256" key="8">
    <source>
        <dbReference type="SAM" id="Phobius"/>
    </source>
</evidence>
<dbReference type="Proteomes" id="UP001157126">
    <property type="component" value="Unassembled WGS sequence"/>
</dbReference>
<dbReference type="RefSeq" id="WP_284303223.1">
    <property type="nucleotide sequence ID" value="NZ_BSUO01000001.1"/>
</dbReference>
<dbReference type="InterPro" id="IPR050601">
    <property type="entry name" value="CPA3_antiporter_subunitC"/>
</dbReference>
<sequence>MTANLTLSLLVGILMGCGITLLMARGIVRAFLGVLLVSNGINLLFVAAAGPSGVAPIVGKAAESEMSDPLPQAMTLTAIVITLALTGFILALAHRGWQVRQSDAITDDAEDARIHAKAAADDISHSDFTGDEPTEDESDDPGGHRRRAADARAEEAGR</sequence>
<feature type="compositionally biased region" description="Basic and acidic residues" evidence="7">
    <location>
        <begin position="116"/>
        <end position="125"/>
    </location>
</feature>
<dbReference type="Gene3D" id="1.10.287.3510">
    <property type="match status" value="1"/>
</dbReference>
<dbReference type="InterPro" id="IPR039428">
    <property type="entry name" value="NUOK/Mnh_C1-like"/>
</dbReference>
<evidence type="ECO:0008006" key="11">
    <source>
        <dbReference type="Google" id="ProtNLM"/>
    </source>
</evidence>
<dbReference type="PANTHER" id="PTHR34583">
    <property type="entry name" value="ANTIPORTER SUBUNIT MNHC2-RELATED"/>
    <property type="match status" value="1"/>
</dbReference>
<evidence type="ECO:0000256" key="2">
    <source>
        <dbReference type="ARBA" id="ARBA00010388"/>
    </source>
</evidence>
<proteinExistence type="inferred from homology"/>
<evidence type="ECO:0000256" key="5">
    <source>
        <dbReference type="ARBA" id="ARBA00022989"/>
    </source>
</evidence>
<evidence type="ECO:0000313" key="10">
    <source>
        <dbReference type="Proteomes" id="UP001157126"/>
    </source>
</evidence>
<feature type="transmembrane region" description="Helical" evidence="8">
    <location>
        <begin position="31"/>
        <end position="50"/>
    </location>
</feature>
<evidence type="ECO:0000256" key="7">
    <source>
        <dbReference type="SAM" id="MobiDB-lite"/>
    </source>
</evidence>
<organism evidence="9 10">
    <name type="scientific">Mobilicoccus caccae</name>
    <dbReference type="NCBI Taxonomy" id="1859295"/>
    <lineage>
        <taxon>Bacteria</taxon>
        <taxon>Bacillati</taxon>
        <taxon>Actinomycetota</taxon>
        <taxon>Actinomycetes</taxon>
        <taxon>Micrococcales</taxon>
        <taxon>Dermatophilaceae</taxon>
        <taxon>Mobilicoccus</taxon>
    </lineage>
</organism>
<name>A0ABQ6IP84_9MICO</name>
<comment type="subcellular location">
    <subcellularLocation>
        <location evidence="1">Cell membrane</location>
        <topology evidence="1">Multi-pass membrane protein</topology>
    </subcellularLocation>
</comment>
<feature type="compositionally biased region" description="Acidic residues" evidence="7">
    <location>
        <begin position="129"/>
        <end position="140"/>
    </location>
</feature>